<evidence type="ECO:0000313" key="3">
    <source>
        <dbReference type="Proteomes" id="UP000287872"/>
    </source>
</evidence>
<dbReference type="Proteomes" id="UP000287872">
    <property type="component" value="Unassembled WGS sequence"/>
</dbReference>
<dbReference type="Pfam" id="PF13527">
    <property type="entry name" value="Acetyltransf_9"/>
    <property type="match status" value="1"/>
</dbReference>
<dbReference type="EMBL" id="BHYK01000019">
    <property type="protein sequence ID" value="GCD11574.1"/>
    <property type="molecule type" value="Genomic_DNA"/>
</dbReference>
<protein>
    <submittedName>
        <fullName evidence="2">GNAT family acetyltransferase</fullName>
    </submittedName>
</protein>
<proteinExistence type="predicted"/>
<dbReference type="GO" id="GO:0016747">
    <property type="term" value="F:acyltransferase activity, transferring groups other than amino-acyl groups"/>
    <property type="evidence" value="ECO:0007669"/>
    <property type="project" value="InterPro"/>
</dbReference>
<sequence length="282" mass="33173">MVTMTNASTTTKEFNAQLNELIMHAFDFSFDKWHAKNVWNDDYEIYSIIEDGVMLANISVTKMKMVINGEKRDYLQFGSVATREEHRGKGLSKKLMEHIFSIYPDTPCFLHGGDSVVGFYPKFGFKPITYKQPYIEYKLNNSGEMTKLNITNPKVDKYLKERTQYSKVFDCINQYSINWFHLIYGHQNNTYEIPQLDIMLVAHQRDNKLTIYDIVASRPVSFEQIAPYLYFEGVDIIQFGFNPDWLGIDYNMREYKMEDENPFLKGDFGLEQEYMIPRMITT</sequence>
<dbReference type="PROSITE" id="PS51186">
    <property type="entry name" value="GNAT"/>
    <property type="match status" value="1"/>
</dbReference>
<evidence type="ECO:0000313" key="2">
    <source>
        <dbReference type="EMBL" id="GCD11574.1"/>
    </source>
</evidence>
<dbReference type="RefSeq" id="WP_125003509.1">
    <property type="nucleotide sequence ID" value="NZ_BHYK01000019.1"/>
</dbReference>
<dbReference type="SUPFAM" id="SSF55729">
    <property type="entry name" value="Acyl-CoA N-acyltransferases (Nat)"/>
    <property type="match status" value="1"/>
</dbReference>
<dbReference type="OrthoDB" id="9804948at2"/>
<accession>A0A401UPX2</accession>
<name>A0A401UPX2_9CLOT</name>
<organism evidence="2 3">
    <name type="scientific">Clostridium tagluense</name>
    <dbReference type="NCBI Taxonomy" id="360422"/>
    <lineage>
        <taxon>Bacteria</taxon>
        <taxon>Bacillati</taxon>
        <taxon>Bacillota</taxon>
        <taxon>Clostridia</taxon>
        <taxon>Eubacteriales</taxon>
        <taxon>Clostridiaceae</taxon>
        <taxon>Clostridium</taxon>
    </lineage>
</organism>
<reference evidence="2 3" key="1">
    <citation type="submission" date="2018-11" db="EMBL/GenBank/DDBJ databases">
        <title>Genome sequencing and assembly of Clostridium tagluense strain A121.</title>
        <authorList>
            <person name="Murakami T."/>
            <person name="Segawa T."/>
            <person name="Shcherbakova V.A."/>
            <person name="Mori H."/>
            <person name="Yoshimura Y."/>
        </authorList>
    </citation>
    <scope>NUCLEOTIDE SEQUENCE [LARGE SCALE GENOMIC DNA]</scope>
    <source>
        <strain evidence="2 3">A121</strain>
    </source>
</reference>
<dbReference type="CDD" id="cd04301">
    <property type="entry name" value="NAT_SF"/>
    <property type="match status" value="1"/>
</dbReference>
<dbReference type="Gene3D" id="3.40.630.30">
    <property type="match status" value="1"/>
</dbReference>
<keyword evidence="2" id="KW-0808">Transferase</keyword>
<evidence type="ECO:0000259" key="1">
    <source>
        <dbReference type="PROSITE" id="PS51186"/>
    </source>
</evidence>
<dbReference type="InterPro" id="IPR000182">
    <property type="entry name" value="GNAT_dom"/>
</dbReference>
<dbReference type="InterPro" id="IPR016181">
    <property type="entry name" value="Acyl_CoA_acyltransferase"/>
</dbReference>
<dbReference type="AlphaFoldDB" id="A0A401UPX2"/>
<comment type="caution">
    <text evidence="2">The sequence shown here is derived from an EMBL/GenBank/DDBJ whole genome shotgun (WGS) entry which is preliminary data.</text>
</comment>
<keyword evidence="3" id="KW-1185">Reference proteome</keyword>
<gene>
    <name evidence="2" type="ORF">Ctaglu_31970</name>
</gene>
<feature type="domain" description="N-acetyltransferase" evidence="1">
    <location>
        <begin position="5"/>
        <end position="150"/>
    </location>
</feature>